<evidence type="ECO:0000313" key="2">
    <source>
        <dbReference type="Proteomes" id="UP000289323"/>
    </source>
</evidence>
<dbReference type="Proteomes" id="UP000289323">
    <property type="component" value="Unassembled WGS sequence"/>
</dbReference>
<reference evidence="1 2" key="1">
    <citation type="submission" date="2018-04" db="EMBL/GenBank/DDBJ databases">
        <authorList>
            <person name="Huttner S."/>
            <person name="Dainat J."/>
        </authorList>
    </citation>
    <scope>NUCLEOTIDE SEQUENCE [LARGE SCALE GENOMIC DNA]</scope>
</reference>
<evidence type="ECO:0000313" key="1">
    <source>
        <dbReference type="EMBL" id="SPQ19334.1"/>
    </source>
</evidence>
<proteinExistence type="predicted"/>
<dbReference type="AlphaFoldDB" id="A0A446B9Z3"/>
<organism evidence="1 2">
    <name type="scientific">Thermothielavioides terrestris</name>
    <dbReference type="NCBI Taxonomy" id="2587410"/>
    <lineage>
        <taxon>Eukaryota</taxon>
        <taxon>Fungi</taxon>
        <taxon>Dikarya</taxon>
        <taxon>Ascomycota</taxon>
        <taxon>Pezizomycotina</taxon>
        <taxon>Sordariomycetes</taxon>
        <taxon>Sordariomycetidae</taxon>
        <taxon>Sordariales</taxon>
        <taxon>Chaetomiaceae</taxon>
        <taxon>Thermothielavioides</taxon>
    </lineage>
</organism>
<sequence>MAPESVRSDRRAAEFMNFSLQPSVLQ</sequence>
<name>A0A446B9Z3_9PEZI</name>
<protein>
    <submittedName>
        <fullName evidence="1">D5eea579-cbf5-497e-a8aa-5fd9b366d435</fullName>
    </submittedName>
</protein>
<gene>
    <name evidence="1" type="ORF">TT172_LOCUS1753</name>
</gene>
<dbReference type="EMBL" id="OUUZ01000001">
    <property type="protein sequence ID" value="SPQ19334.1"/>
    <property type="molecule type" value="Genomic_DNA"/>
</dbReference>
<accession>A0A446B9Z3</accession>